<dbReference type="InterPro" id="IPR038157">
    <property type="entry name" value="FeoA_core_dom"/>
</dbReference>
<dbReference type="SUPFAM" id="SSF47979">
    <property type="entry name" value="Iron-dependent repressor protein, dimerization domain"/>
    <property type="match status" value="1"/>
</dbReference>
<dbReference type="Pfam" id="PF02742">
    <property type="entry name" value="Fe_dep_repr_C"/>
    <property type="match status" value="1"/>
</dbReference>
<dbReference type="PANTHER" id="PTHR33238:SF11">
    <property type="entry name" value="TRANSCRIPTIONAL REGULATOR MNTR"/>
    <property type="match status" value="1"/>
</dbReference>
<evidence type="ECO:0000256" key="3">
    <source>
        <dbReference type="ARBA" id="ARBA00011738"/>
    </source>
</evidence>
<evidence type="ECO:0000256" key="1">
    <source>
        <dbReference type="ARBA" id="ARBA00004496"/>
    </source>
</evidence>
<dbReference type="InterPro" id="IPR036390">
    <property type="entry name" value="WH_DNA-bd_sf"/>
</dbReference>
<dbReference type="HOGENOM" id="CLU_069532_0_2_6"/>
<dbReference type="Pfam" id="PF04023">
    <property type="entry name" value="FeoA"/>
    <property type="match status" value="1"/>
</dbReference>
<sequence length="225" mass="25103">MSASKAIEDYLKCIYKLEDPTQTDKGVHTSAIAARLNVAQASVSNMIKKLSDQGFVSYEPYYGVALTESGRQVALQMIRRHRVIEQYLVERLNYAWDEVDEEAEVLEHAVSDKLVDSMWEALGRPTHDPHGSPIPDQDGVMSEQAVKALIDVAEGEQVKLARIKNRSPEELRYLTSIGLAMGETLLVKSKAPFKGPIMLQIGDQLHALDYRIAQALMVELNYDGS</sequence>
<evidence type="ECO:0000256" key="6">
    <source>
        <dbReference type="ARBA" id="ARBA00022491"/>
    </source>
</evidence>
<evidence type="ECO:0000313" key="16">
    <source>
        <dbReference type="EMBL" id="AHF01352.1"/>
    </source>
</evidence>
<dbReference type="eggNOG" id="COG1918">
    <property type="taxonomic scope" value="Bacteria"/>
</dbReference>
<evidence type="ECO:0000256" key="14">
    <source>
        <dbReference type="ARBA" id="ARBA00032593"/>
    </source>
</evidence>
<dbReference type="OrthoDB" id="9791355at2"/>
<gene>
    <name evidence="16" type="ORF">THIAE_05645</name>
</gene>
<reference evidence="16 17" key="1">
    <citation type="submission" date="2013-12" db="EMBL/GenBank/DDBJ databases">
        <authorList>
            <consortium name="DOE Joint Genome Institute"/>
            <person name="Kappler U."/>
            <person name="Huntemann M."/>
            <person name="Han J."/>
            <person name="Chen A."/>
            <person name="Kyrpides N."/>
            <person name="Mavromatis K."/>
            <person name="Markowitz V."/>
            <person name="Palaniappan K."/>
            <person name="Ivanova N."/>
            <person name="Schaumberg A."/>
            <person name="Pati A."/>
            <person name="Liolios K."/>
            <person name="Nordberg H.P."/>
            <person name="Cantor M.N."/>
            <person name="Hua S.X."/>
            <person name="Woyke T."/>
        </authorList>
    </citation>
    <scope>NUCLEOTIDE SEQUENCE [LARGE SCALE GENOMIC DNA]</scope>
    <source>
        <strain evidence="17">AL2</strain>
    </source>
</reference>
<dbReference type="InterPro" id="IPR007167">
    <property type="entry name" value="Fe-transptr_FeoA-like"/>
</dbReference>
<dbReference type="Gene3D" id="1.10.60.10">
    <property type="entry name" value="Iron dependent repressor, metal binding and dimerisation domain"/>
    <property type="match status" value="1"/>
</dbReference>
<keyword evidence="17" id="KW-1185">Reference proteome</keyword>
<evidence type="ECO:0000256" key="9">
    <source>
        <dbReference type="ARBA" id="ARBA00023125"/>
    </source>
</evidence>
<dbReference type="Pfam" id="PF01325">
    <property type="entry name" value="Fe_dep_repress"/>
    <property type="match status" value="1"/>
</dbReference>
<dbReference type="GO" id="GO:0003700">
    <property type="term" value="F:DNA-binding transcription factor activity"/>
    <property type="evidence" value="ECO:0007669"/>
    <property type="project" value="InterPro"/>
</dbReference>
<evidence type="ECO:0000256" key="7">
    <source>
        <dbReference type="ARBA" id="ARBA00023004"/>
    </source>
</evidence>
<accession>W0DSC7</accession>
<evidence type="ECO:0000256" key="4">
    <source>
        <dbReference type="ARBA" id="ARBA00022386"/>
    </source>
</evidence>
<keyword evidence="9 16" id="KW-0238">DNA-binding</keyword>
<keyword evidence="11" id="KW-0804">Transcription</keyword>
<evidence type="ECO:0000256" key="2">
    <source>
        <dbReference type="ARBA" id="ARBA00007871"/>
    </source>
</evidence>
<protein>
    <recommendedName>
        <fullName evidence="4">Transcriptional regulator MntR</fullName>
    </recommendedName>
    <alternativeName>
        <fullName evidence="14">Manganese transport regulator</fullName>
    </alternativeName>
</protein>
<dbReference type="InterPro" id="IPR036421">
    <property type="entry name" value="Fe_dep_repressor_sf"/>
</dbReference>
<feature type="domain" description="HTH dtxR-type" evidence="15">
    <location>
        <begin position="1"/>
        <end position="67"/>
    </location>
</feature>
<comment type="similarity">
    <text evidence="2">Belongs to the DtxR/MntR family.</text>
</comment>
<dbReference type="SMART" id="SM00899">
    <property type="entry name" value="FeoA"/>
    <property type="match status" value="1"/>
</dbReference>
<dbReference type="GO" id="GO:0003677">
    <property type="term" value="F:DNA binding"/>
    <property type="evidence" value="ECO:0007669"/>
    <property type="project" value="UniProtKB-KW"/>
</dbReference>
<evidence type="ECO:0000256" key="11">
    <source>
        <dbReference type="ARBA" id="ARBA00023163"/>
    </source>
</evidence>
<dbReference type="SUPFAM" id="SSF50037">
    <property type="entry name" value="C-terminal domain of transcriptional repressors"/>
    <property type="match status" value="1"/>
</dbReference>
<dbReference type="STRING" id="717772.THIAE_05645"/>
<dbReference type="InParanoid" id="W0DSC7"/>
<dbReference type="PANTHER" id="PTHR33238">
    <property type="entry name" value="IRON (METAL) DEPENDENT REPRESSOR, DTXR FAMILY"/>
    <property type="match status" value="1"/>
</dbReference>
<dbReference type="SUPFAM" id="SSF46785">
    <property type="entry name" value="Winged helix' DNA-binding domain"/>
    <property type="match status" value="1"/>
</dbReference>
<dbReference type="GO" id="GO:0046983">
    <property type="term" value="F:protein dimerization activity"/>
    <property type="evidence" value="ECO:0007669"/>
    <property type="project" value="InterPro"/>
</dbReference>
<evidence type="ECO:0000313" key="17">
    <source>
        <dbReference type="Proteomes" id="UP000005380"/>
    </source>
</evidence>
<dbReference type="Proteomes" id="UP000005380">
    <property type="component" value="Chromosome"/>
</dbReference>
<dbReference type="AlphaFoldDB" id="W0DSC7"/>
<dbReference type="KEGG" id="tao:THIAE_05645"/>
<dbReference type="Gene3D" id="1.10.10.10">
    <property type="entry name" value="Winged helix-like DNA-binding domain superfamily/Winged helix DNA-binding domain"/>
    <property type="match status" value="1"/>
</dbReference>
<keyword evidence="5" id="KW-0963">Cytoplasm</keyword>
<name>W0DSC7_9GAMM</name>
<dbReference type="GO" id="GO:0005737">
    <property type="term" value="C:cytoplasm"/>
    <property type="evidence" value="ECO:0007669"/>
    <property type="project" value="UniProtKB-SubCell"/>
</dbReference>
<evidence type="ECO:0000259" key="15">
    <source>
        <dbReference type="PROSITE" id="PS50944"/>
    </source>
</evidence>
<dbReference type="EMBL" id="CP007030">
    <property type="protein sequence ID" value="AHF01352.1"/>
    <property type="molecule type" value="Genomic_DNA"/>
</dbReference>
<keyword evidence="10" id="KW-0010">Activator</keyword>
<organism evidence="16 17">
    <name type="scientific">Thiomicrospira aerophila AL3</name>
    <dbReference type="NCBI Taxonomy" id="717772"/>
    <lineage>
        <taxon>Bacteria</taxon>
        <taxon>Pseudomonadati</taxon>
        <taxon>Pseudomonadota</taxon>
        <taxon>Gammaproteobacteria</taxon>
        <taxon>Thiotrichales</taxon>
        <taxon>Piscirickettsiaceae</taxon>
        <taxon>Thiomicrospira</taxon>
    </lineage>
</organism>
<evidence type="ECO:0000256" key="5">
    <source>
        <dbReference type="ARBA" id="ARBA00022490"/>
    </source>
</evidence>
<evidence type="ECO:0000256" key="13">
    <source>
        <dbReference type="ARBA" id="ARBA00025185"/>
    </source>
</evidence>
<dbReference type="GO" id="GO:0046914">
    <property type="term" value="F:transition metal ion binding"/>
    <property type="evidence" value="ECO:0007669"/>
    <property type="project" value="InterPro"/>
</dbReference>
<dbReference type="eggNOG" id="COG1321">
    <property type="taxonomic scope" value="Bacteria"/>
</dbReference>
<dbReference type="Gene3D" id="2.30.30.90">
    <property type="match status" value="1"/>
</dbReference>
<keyword evidence="6" id="KW-0678">Repressor</keyword>
<keyword evidence="7" id="KW-0408">Iron</keyword>
<comment type="subunit">
    <text evidence="3">Homodimer.</text>
</comment>
<dbReference type="InterPro" id="IPR036388">
    <property type="entry name" value="WH-like_DNA-bd_sf"/>
</dbReference>
<dbReference type="SMART" id="SM00529">
    <property type="entry name" value="HTH_DTXR"/>
    <property type="match status" value="1"/>
</dbReference>
<proteinExistence type="inferred from homology"/>
<dbReference type="InterPro" id="IPR022687">
    <property type="entry name" value="HTH_DTXR"/>
</dbReference>
<dbReference type="PROSITE" id="PS50944">
    <property type="entry name" value="HTH_DTXR"/>
    <property type="match status" value="1"/>
</dbReference>
<comment type="function">
    <text evidence="13">In the presence of manganese, represses expression of mntH and mntS. Up-regulates expression of mntP.</text>
</comment>
<keyword evidence="8" id="KW-0805">Transcription regulation</keyword>
<dbReference type="GO" id="GO:0045892">
    <property type="term" value="P:negative regulation of DNA-templated transcription"/>
    <property type="evidence" value="ECO:0007669"/>
    <property type="project" value="TreeGrafter"/>
</dbReference>
<comment type="subcellular location">
    <subcellularLocation>
        <location evidence="1">Cytoplasm</location>
    </subcellularLocation>
</comment>
<dbReference type="InterPro" id="IPR001367">
    <property type="entry name" value="Fe_dep_repressor"/>
</dbReference>
<dbReference type="RefSeq" id="WP_006460422.1">
    <property type="nucleotide sequence ID" value="NZ_CP007030.1"/>
</dbReference>
<evidence type="ECO:0000256" key="10">
    <source>
        <dbReference type="ARBA" id="ARBA00023159"/>
    </source>
</evidence>
<keyword evidence="12" id="KW-0464">Manganese</keyword>
<dbReference type="InterPro" id="IPR050536">
    <property type="entry name" value="DtxR_MntR_Metal-Reg"/>
</dbReference>
<dbReference type="InterPro" id="IPR022689">
    <property type="entry name" value="Iron_dep_repressor"/>
</dbReference>
<dbReference type="InterPro" id="IPR008988">
    <property type="entry name" value="Transcriptional_repressor_C"/>
</dbReference>
<evidence type="ECO:0000256" key="12">
    <source>
        <dbReference type="ARBA" id="ARBA00023211"/>
    </source>
</evidence>
<evidence type="ECO:0000256" key="8">
    <source>
        <dbReference type="ARBA" id="ARBA00023015"/>
    </source>
</evidence>